<protein>
    <submittedName>
        <fullName evidence="1">Uncharacterized protein</fullName>
    </submittedName>
</protein>
<evidence type="ECO:0000313" key="2">
    <source>
        <dbReference type="Proteomes" id="UP000828390"/>
    </source>
</evidence>
<evidence type="ECO:0000313" key="1">
    <source>
        <dbReference type="EMBL" id="KAH3789860.1"/>
    </source>
</evidence>
<keyword evidence="2" id="KW-1185">Reference proteome</keyword>
<dbReference type="EMBL" id="JAIWYP010000008">
    <property type="protein sequence ID" value="KAH3789860.1"/>
    <property type="molecule type" value="Genomic_DNA"/>
</dbReference>
<comment type="caution">
    <text evidence="1">The sequence shown here is derived from an EMBL/GenBank/DDBJ whole genome shotgun (WGS) entry which is preliminary data.</text>
</comment>
<dbReference type="Proteomes" id="UP000828390">
    <property type="component" value="Unassembled WGS sequence"/>
</dbReference>
<proteinExistence type="predicted"/>
<organism evidence="1 2">
    <name type="scientific">Dreissena polymorpha</name>
    <name type="common">Zebra mussel</name>
    <name type="synonym">Mytilus polymorpha</name>
    <dbReference type="NCBI Taxonomy" id="45954"/>
    <lineage>
        <taxon>Eukaryota</taxon>
        <taxon>Metazoa</taxon>
        <taxon>Spiralia</taxon>
        <taxon>Lophotrochozoa</taxon>
        <taxon>Mollusca</taxon>
        <taxon>Bivalvia</taxon>
        <taxon>Autobranchia</taxon>
        <taxon>Heteroconchia</taxon>
        <taxon>Euheterodonta</taxon>
        <taxon>Imparidentia</taxon>
        <taxon>Neoheterodontei</taxon>
        <taxon>Myida</taxon>
        <taxon>Dreissenoidea</taxon>
        <taxon>Dreissenidae</taxon>
        <taxon>Dreissena</taxon>
    </lineage>
</organism>
<sequence>MYGESCVNTNCAASPSSLGNIWFSFSSSSQRYRFAIVSNCAIQVAHCCFPENDGSFTGSGFGPIDGEYSFSKGYAKYCGRLVSLQSGQCPSLDQPVVDHA</sequence>
<accession>A0A9D4IWV9</accession>
<gene>
    <name evidence="1" type="ORF">DPMN_168049</name>
</gene>
<name>A0A9D4IWV9_DREPO</name>
<reference evidence="1" key="2">
    <citation type="submission" date="2020-11" db="EMBL/GenBank/DDBJ databases">
        <authorList>
            <person name="McCartney M.A."/>
            <person name="Auch B."/>
            <person name="Kono T."/>
            <person name="Mallez S."/>
            <person name="Becker A."/>
            <person name="Gohl D.M."/>
            <person name="Silverstein K.A.T."/>
            <person name="Koren S."/>
            <person name="Bechman K.B."/>
            <person name="Herman A."/>
            <person name="Abrahante J.E."/>
            <person name="Garbe J."/>
        </authorList>
    </citation>
    <scope>NUCLEOTIDE SEQUENCE</scope>
    <source>
        <strain evidence="1">Duluth1</strain>
        <tissue evidence="1">Whole animal</tissue>
    </source>
</reference>
<reference evidence="1" key="1">
    <citation type="journal article" date="2019" name="bioRxiv">
        <title>The Genome of the Zebra Mussel, Dreissena polymorpha: A Resource for Invasive Species Research.</title>
        <authorList>
            <person name="McCartney M.A."/>
            <person name="Auch B."/>
            <person name="Kono T."/>
            <person name="Mallez S."/>
            <person name="Zhang Y."/>
            <person name="Obille A."/>
            <person name="Becker A."/>
            <person name="Abrahante J.E."/>
            <person name="Garbe J."/>
            <person name="Badalamenti J.P."/>
            <person name="Herman A."/>
            <person name="Mangelson H."/>
            <person name="Liachko I."/>
            <person name="Sullivan S."/>
            <person name="Sone E.D."/>
            <person name="Koren S."/>
            <person name="Silverstein K.A.T."/>
            <person name="Beckman K.B."/>
            <person name="Gohl D.M."/>
        </authorList>
    </citation>
    <scope>NUCLEOTIDE SEQUENCE</scope>
    <source>
        <strain evidence="1">Duluth1</strain>
        <tissue evidence="1">Whole animal</tissue>
    </source>
</reference>
<dbReference type="AlphaFoldDB" id="A0A9D4IWV9"/>